<evidence type="ECO:0000313" key="2">
    <source>
        <dbReference type="Proteomes" id="UP000694864"/>
    </source>
</evidence>
<dbReference type="GeneID" id="104783629"/>
<dbReference type="InterPro" id="IPR012337">
    <property type="entry name" value="RNaseH-like_sf"/>
</dbReference>
<organism evidence="2 3">
    <name type="scientific">Camelina sativa</name>
    <name type="common">False flax</name>
    <name type="synonym">Myagrum sativum</name>
    <dbReference type="NCBI Taxonomy" id="90675"/>
    <lineage>
        <taxon>Eukaryota</taxon>
        <taxon>Viridiplantae</taxon>
        <taxon>Streptophyta</taxon>
        <taxon>Embryophyta</taxon>
        <taxon>Tracheophyta</taxon>
        <taxon>Spermatophyta</taxon>
        <taxon>Magnoliopsida</taxon>
        <taxon>eudicotyledons</taxon>
        <taxon>Gunneridae</taxon>
        <taxon>Pentapetalae</taxon>
        <taxon>rosids</taxon>
        <taxon>malvids</taxon>
        <taxon>Brassicales</taxon>
        <taxon>Brassicaceae</taxon>
        <taxon>Camelineae</taxon>
        <taxon>Camelina</taxon>
    </lineage>
</organism>
<dbReference type="RefSeq" id="XP_010507065.1">
    <property type="nucleotide sequence ID" value="XM_010508763.1"/>
</dbReference>
<feature type="domain" description="HAT C-terminal dimerisation" evidence="1">
    <location>
        <begin position="77"/>
        <end position="160"/>
    </location>
</feature>
<keyword evidence="2" id="KW-1185">Reference proteome</keyword>
<dbReference type="SUPFAM" id="SSF53098">
    <property type="entry name" value="Ribonuclease H-like"/>
    <property type="match status" value="1"/>
</dbReference>
<dbReference type="PANTHER" id="PTHR23272">
    <property type="entry name" value="BED FINGER-RELATED"/>
    <property type="match status" value="1"/>
</dbReference>
<sequence>MVKEYCFNTLDASTSKARVDHLRKNLKKLFDVYKKNPTKTAAGSSKSNNMEQNILPGYGDFYAFISQTVGANGKSALDKYLDEPVLDMMTFKSLDVLKYWKDNANRFQELSSMACDILSIPITTVASESSFSIGSRVLSKYRSSLLPSNVQALICARNWLKGFEEIVDPFEEGKEGEREGEGV</sequence>
<dbReference type="Proteomes" id="UP000694864">
    <property type="component" value="Chromosome 4"/>
</dbReference>
<accession>A0ABM0YWU6</accession>
<reference evidence="3" key="2">
    <citation type="submission" date="2025-08" db="UniProtKB">
        <authorList>
            <consortium name="RefSeq"/>
        </authorList>
    </citation>
    <scope>IDENTIFICATION</scope>
    <source>
        <tissue evidence="3">Leaf</tissue>
    </source>
</reference>
<reference evidence="2" key="1">
    <citation type="journal article" date="2014" name="Nat. Commun.">
        <title>The emerging biofuel crop Camelina sativa retains a highly undifferentiated hexaploid genome structure.</title>
        <authorList>
            <person name="Kagale S."/>
            <person name="Koh C."/>
            <person name="Nixon J."/>
            <person name="Bollina V."/>
            <person name="Clarke W.E."/>
            <person name="Tuteja R."/>
            <person name="Spillane C."/>
            <person name="Robinson S.J."/>
            <person name="Links M.G."/>
            <person name="Clarke C."/>
            <person name="Higgins E.E."/>
            <person name="Huebert T."/>
            <person name="Sharpe A.G."/>
            <person name="Parkin I.A."/>
        </authorList>
    </citation>
    <scope>NUCLEOTIDE SEQUENCE [LARGE SCALE GENOMIC DNA]</scope>
    <source>
        <strain evidence="2">cv. DH55</strain>
    </source>
</reference>
<name>A0ABM0YWU6_CAMSA</name>
<proteinExistence type="predicted"/>
<evidence type="ECO:0000313" key="3">
    <source>
        <dbReference type="RefSeq" id="XP_010507065.1"/>
    </source>
</evidence>
<dbReference type="Pfam" id="PF05699">
    <property type="entry name" value="Dimer_Tnp_hAT"/>
    <property type="match status" value="1"/>
</dbReference>
<protein>
    <submittedName>
        <fullName evidence="3">Zinc finger BED domain-containing protein DAYSLEEPER-like</fullName>
    </submittedName>
</protein>
<dbReference type="InterPro" id="IPR008906">
    <property type="entry name" value="HATC_C_dom"/>
</dbReference>
<gene>
    <name evidence="3" type="primary">LOC104783629</name>
</gene>
<dbReference type="PANTHER" id="PTHR23272:SF166">
    <property type="entry name" value="ZINC FINGER BED DOMAIN-CONTAINING PROTEIN RICESLEEPER 2-LIKE ISOFORM X1"/>
    <property type="match status" value="1"/>
</dbReference>
<evidence type="ECO:0000259" key="1">
    <source>
        <dbReference type="Pfam" id="PF05699"/>
    </source>
</evidence>